<reference evidence="1 2" key="1">
    <citation type="submission" date="2015-01" db="EMBL/GenBank/DDBJ databases">
        <title>Genome of allotetraploid Gossypium barbadense reveals genomic plasticity and fiber elongation in cotton evolution.</title>
        <authorList>
            <person name="Chen X."/>
            <person name="Liu X."/>
            <person name="Zhao B."/>
            <person name="Zheng H."/>
            <person name="Hu Y."/>
            <person name="Lu G."/>
            <person name="Yang C."/>
            <person name="Chen J."/>
            <person name="Shan C."/>
            <person name="Zhang L."/>
            <person name="Zhou Y."/>
            <person name="Wang L."/>
            <person name="Guo W."/>
            <person name="Bai Y."/>
            <person name="Ruan J."/>
            <person name="Shangguan X."/>
            <person name="Mao Y."/>
            <person name="Jiang J."/>
            <person name="Zhu Y."/>
            <person name="Lei J."/>
            <person name="Kang H."/>
            <person name="Chen S."/>
            <person name="He X."/>
            <person name="Wang R."/>
            <person name="Wang Y."/>
            <person name="Chen J."/>
            <person name="Wang L."/>
            <person name="Yu S."/>
            <person name="Wang B."/>
            <person name="Wei J."/>
            <person name="Song S."/>
            <person name="Lu X."/>
            <person name="Gao Z."/>
            <person name="Gu W."/>
            <person name="Deng X."/>
            <person name="Ma D."/>
            <person name="Wang S."/>
            <person name="Liang W."/>
            <person name="Fang L."/>
            <person name="Cai C."/>
            <person name="Zhu X."/>
            <person name="Zhou B."/>
            <person name="Zhang Y."/>
            <person name="Chen Z."/>
            <person name="Xu S."/>
            <person name="Zhu R."/>
            <person name="Wang S."/>
            <person name="Zhang T."/>
            <person name="Zhao G."/>
        </authorList>
    </citation>
    <scope>NUCLEOTIDE SEQUENCE [LARGE SCALE GENOMIC DNA]</scope>
    <source>
        <strain evidence="2">cv. Xinhai21</strain>
        <tissue evidence="1">Leaf</tissue>
    </source>
</reference>
<dbReference type="EMBL" id="KZ663479">
    <property type="protein sequence ID" value="PPS12443.1"/>
    <property type="molecule type" value="Genomic_DNA"/>
</dbReference>
<protein>
    <submittedName>
        <fullName evidence="1">Uncharacterized protein</fullName>
    </submittedName>
</protein>
<gene>
    <name evidence="1" type="ORF">GOBAR_AA08198</name>
</gene>
<accession>A0A2P5YA21</accession>
<evidence type="ECO:0000313" key="2">
    <source>
        <dbReference type="Proteomes" id="UP000239757"/>
    </source>
</evidence>
<proteinExistence type="predicted"/>
<organism evidence="1 2">
    <name type="scientific">Gossypium barbadense</name>
    <name type="common">Sea Island cotton</name>
    <name type="synonym">Hibiscus barbadensis</name>
    <dbReference type="NCBI Taxonomy" id="3634"/>
    <lineage>
        <taxon>Eukaryota</taxon>
        <taxon>Viridiplantae</taxon>
        <taxon>Streptophyta</taxon>
        <taxon>Embryophyta</taxon>
        <taxon>Tracheophyta</taxon>
        <taxon>Spermatophyta</taxon>
        <taxon>Magnoliopsida</taxon>
        <taxon>eudicotyledons</taxon>
        <taxon>Gunneridae</taxon>
        <taxon>Pentapetalae</taxon>
        <taxon>rosids</taxon>
        <taxon>malvids</taxon>
        <taxon>Malvales</taxon>
        <taxon>Malvaceae</taxon>
        <taxon>Malvoideae</taxon>
        <taxon>Gossypium</taxon>
    </lineage>
</organism>
<name>A0A2P5YA21_GOSBA</name>
<evidence type="ECO:0000313" key="1">
    <source>
        <dbReference type="EMBL" id="PPS12443.1"/>
    </source>
</evidence>
<dbReference type="Proteomes" id="UP000239757">
    <property type="component" value="Unassembled WGS sequence"/>
</dbReference>
<dbReference type="AlphaFoldDB" id="A0A2P5YA21"/>
<sequence length="320" mass="36124">MLTKFISILRTRFQNTETSLKNQQALIQGFETRIGQLTKLISEQPQGSLPSNTESNPRKQLNVITIQDEKGLVEPKPEPRQGIVELEEWRTHKPRTHDKPKSSHDELNISLNQLKFGDKELLDTVDPRIATSEPNGAIPLTVLSIFPYGMRSVNSSYHHDHAKERFSNPHDQAHRPYSHHGRRHDRAIQPCENREKLFPNTGYDKLPRPFDVAVGESVKATRACDTPVPTTRAQGFNITRACALNTGVGEVKEVGYGCATQLCEPLHPKNTGMGRISDVPKFKNRETLRRKLGHTGVPHGRVPQNLYKPLTIHHPLPQNP</sequence>